<protein>
    <submittedName>
        <fullName evidence="2">Class I SAM-dependent methyltransferase</fullName>
    </submittedName>
</protein>
<dbReference type="InterPro" id="IPR029063">
    <property type="entry name" value="SAM-dependent_MTases_sf"/>
</dbReference>
<gene>
    <name evidence="2" type="ORF">D3H35_20985</name>
</gene>
<evidence type="ECO:0000259" key="1">
    <source>
        <dbReference type="Pfam" id="PF08241"/>
    </source>
</evidence>
<keyword evidence="3" id="KW-1185">Reference proteome</keyword>
<dbReference type="InterPro" id="IPR013216">
    <property type="entry name" value="Methyltransf_11"/>
</dbReference>
<dbReference type="Gene3D" id="3.40.50.150">
    <property type="entry name" value="Vaccinia Virus protein VP39"/>
    <property type="match status" value="1"/>
</dbReference>
<sequence>MSEQQSKPAAYPQVGVASTCRDYREYIAMFGLSDDDLRRGAVLDVGGGGSSFTAQLNAMGVEAVVADPLYAAATEEVLGIVRKEIDTSSAKLAANAGAFDWSFYGSPEKHRQLREQSYRAFAEDYAREDARRRYVPASLPRLPFEDGSFSLALCSHFLFLYGADPMFDEAFHLAALKELLRVVRPGGEVRIYPMVTLQWEPYPYLSALLDQIKEIAIAKTSESSLPFTPVRSPVLTLAKKP</sequence>
<dbReference type="OrthoDB" id="9787807at2"/>
<evidence type="ECO:0000313" key="2">
    <source>
        <dbReference type="EMBL" id="RIE03062.1"/>
    </source>
</evidence>
<dbReference type="AlphaFoldDB" id="A0A398CLF8"/>
<dbReference type="Proteomes" id="UP000266340">
    <property type="component" value="Unassembled WGS sequence"/>
</dbReference>
<comment type="caution">
    <text evidence="2">The sequence shown here is derived from an EMBL/GenBank/DDBJ whole genome shotgun (WGS) entry which is preliminary data.</text>
</comment>
<keyword evidence="2" id="KW-0489">Methyltransferase</keyword>
<dbReference type="GO" id="GO:0008757">
    <property type="term" value="F:S-adenosylmethionine-dependent methyltransferase activity"/>
    <property type="evidence" value="ECO:0007669"/>
    <property type="project" value="InterPro"/>
</dbReference>
<reference evidence="2 3" key="1">
    <citation type="submission" date="2018-09" db="EMBL/GenBank/DDBJ databases">
        <title>Cohnella cavernae sp. nov., isolated from a karst cave.</title>
        <authorList>
            <person name="Zhu H."/>
        </authorList>
    </citation>
    <scope>NUCLEOTIDE SEQUENCE [LARGE SCALE GENOMIC DNA]</scope>
    <source>
        <strain evidence="2 3">K2E09-144</strain>
    </source>
</reference>
<proteinExistence type="predicted"/>
<keyword evidence="2" id="KW-0808">Transferase</keyword>
<accession>A0A398CLF8</accession>
<dbReference type="RefSeq" id="WP_119151089.1">
    <property type="nucleotide sequence ID" value="NZ_JBHSOV010000042.1"/>
</dbReference>
<dbReference type="GO" id="GO:0032259">
    <property type="term" value="P:methylation"/>
    <property type="evidence" value="ECO:0007669"/>
    <property type="project" value="UniProtKB-KW"/>
</dbReference>
<name>A0A398CLF8_9BACL</name>
<evidence type="ECO:0000313" key="3">
    <source>
        <dbReference type="Proteomes" id="UP000266340"/>
    </source>
</evidence>
<feature type="domain" description="Methyltransferase type 11" evidence="1">
    <location>
        <begin position="125"/>
        <end position="189"/>
    </location>
</feature>
<dbReference type="Pfam" id="PF08241">
    <property type="entry name" value="Methyltransf_11"/>
    <property type="match status" value="1"/>
</dbReference>
<organism evidence="2 3">
    <name type="scientific">Cohnella faecalis</name>
    <dbReference type="NCBI Taxonomy" id="2315694"/>
    <lineage>
        <taxon>Bacteria</taxon>
        <taxon>Bacillati</taxon>
        <taxon>Bacillota</taxon>
        <taxon>Bacilli</taxon>
        <taxon>Bacillales</taxon>
        <taxon>Paenibacillaceae</taxon>
        <taxon>Cohnella</taxon>
    </lineage>
</organism>
<dbReference type="SUPFAM" id="SSF53335">
    <property type="entry name" value="S-adenosyl-L-methionine-dependent methyltransferases"/>
    <property type="match status" value="1"/>
</dbReference>
<dbReference type="EMBL" id="QXJM01000039">
    <property type="protein sequence ID" value="RIE03062.1"/>
    <property type="molecule type" value="Genomic_DNA"/>
</dbReference>